<evidence type="ECO:0000313" key="4">
    <source>
        <dbReference type="Proteomes" id="UP000616114"/>
    </source>
</evidence>
<dbReference type="Pfam" id="PF01882">
    <property type="entry name" value="DUF58"/>
    <property type="match status" value="1"/>
</dbReference>
<keyword evidence="1" id="KW-1133">Transmembrane helix</keyword>
<organism evidence="3 4">
    <name type="scientific">Sediminivirga luteola</name>
    <dbReference type="NCBI Taxonomy" id="1774748"/>
    <lineage>
        <taxon>Bacteria</taxon>
        <taxon>Bacillati</taxon>
        <taxon>Actinomycetota</taxon>
        <taxon>Actinomycetes</taxon>
        <taxon>Micrococcales</taxon>
        <taxon>Brevibacteriaceae</taxon>
        <taxon>Sediminivirga</taxon>
    </lineage>
</organism>
<evidence type="ECO:0000259" key="2">
    <source>
        <dbReference type="Pfam" id="PF01882"/>
    </source>
</evidence>
<protein>
    <recommendedName>
        <fullName evidence="2">DUF58 domain-containing protein</fullName>
    </recommendedName>
</protein>
<dbReference type="InterPro" id="IPR002881">
    <property type="entry name" value="DUF58"/>
</dbReference>
<reference evidence="3" key="1">
    <citation type="journal article" date="2014" name="Int. J. Syst. Evol. Microbiol.">
        <title>Complete genome sequence of Corynebacterium casei LMG S-19264T (=DSM 44701T), isolated from a smear-ripened cheese.</title>
        <authorList>
            <consortium name="US DOE Joint Genome Institute (JGI-PGF)"/>
            <person name="Walter F."/>
            <person name="Albersmeier A."/>
            <person name="Kalinowski J."/>
            <person name="Ruckert C."/>
        </authorList>
    </citation>
    <scope>NUCLEOTIDE SEQUENCE</scope>
    <source>
        <strain evidence="3">CGMCC 1.12785</strain>
    </source>
</reference>
<keyword evidence="1" id="KW-0812">Transmembrane</keyword>
<keyword evidence="4" id="KW-1185">Reference proteome</keyword>
<feature type="transmembrane region" description="Helical" evidence="1">
    <location>
        <begin position="29"/>
        <end position="49"/>
    </location>
</feature>
<dbReference type="PANTHER" id="PTHR34351">
    <property type="entry name" value="SLR1927 PROTEIN-RELATED"/>
    <property type="match status" value="1"/>
</dbReference>
<sequence length="398" mass="43445">MRLTFSGWAFLVAGGGLIAAAYLAALPGLLPVGALVAALPVLSLLLAGLSARALQVSFRVHAPELGGQRIAEVGRPLEVELLVVNRHLLPTQGERLQLDLSPAFGADVSTRLPRIAPGRSRRISHQVTPELRGVYQLGGGTLTIFGPFTLCRITRRLEQTGAARRRSQPEQTAEVAVSAAVSPMHLPGHTSSSHALEESSRLSVGNATRDFHAREYVPGDDLRFVHWTTTARMGELMVRNESEEHVLSAVLVADLRASAYHGEEAFETMALGLTSAAAAFLRRGYEVTVLRPRAAPVTLHGQQSMSRLRRLSAQLEWREDESLPRWPASQPRPSQLVVCCGSRDQALMDLVPRRHRVRAVVLAANEVTTPADSLRRAIFRMPMTLPARWRSLQHEAAG</sequence>
<reference evidence="3" key="2">
    <citation type="submission" date="2020-09" db="EMBL/GenBank/DDBJ databases">
        <authorList>
            <person name="Sun Q."/>
            <person name="Zhou Y."/>
        </authorList>
    </citation>
    <scope>NUCLEOTIDE SEQUENCE</scope>
    <source>
        <strain evidence="3">CGMCC 1.12785</strain>
    </source>
</reference>
<comment type="caution">
    <text evidence="3">The sequence shown here is derived from an EMBL/GenBank/DDBJ whole genome shotgun (WGS) entry which is preliminary data.</text>
</comment>
<dbReference type="Proteomes" id="UP000616114">
    <property type="component" value="Unassembled WGS sequence"/>
</dbReference>
<dbReference type="AlphaFoldDB" id="A0A8J2XLA4"/>
<feature type="domain" description="DUF58" evidence="2">
    <location>
        <begin position="213"/>
        <end position="270"/>
    </location>
</feature>
<name>A0A8J2XLA4_9MICO</name>
<evidence type="ECO:0000313" key="3">
    <source>
        <dbReference type="EMBL" id="GGA21157.1"/>
    </source>
</evidence>
<dbReference type="PANTHER" id="PTHR34351:SF1">
    <property type="entry name" value="SLR1927 PROTEIN"/>
    <property type="match status" value="1"/>
</dbReference>
<accession>A0A8J2XLA4</accession>
<proteinExistence type="predicted"/>
<dbReference type="EMBL" id="BMFY01000011">
    <property type="protein sequence ID" value="GGA21157.1"/>
    <property type="molecule type" value="Genomic_DNA"/>
</dbReference>
<dbReference type="RefSeq" id="WP_188551259.1">
    <property type="nucleotide sequence ID" value="NZ_BMFY01000011.1"/>
</dbReference>
<keyword evidence="1" id="KW-0472">Membrane</keyword>
<gene>
    <name evidence="3" type="ORF">GCM10011333_25340</name>
</gene>
<evidence type="ECO:0000256" key="1">
    <source>
        <dbReference type="SAM" id="Phobius"/>
    </source>
</evidence>